<evidence type="ECO:0000313" key="13">
    <source>
        <dbReference type="Proteomes" id="UP001397290"/>
    </source>
</evidence>
<dbReference type="InterPro" id="IPR022398">
    <property type="entry name" value="Peptidase_S8_His-AS"/>
</dbReference>
<dbReference type="PROSITE" id="PS00138">
    <property type="entry name" value="SUBTILASE_SER"/>
    <property type="match status" value="1"/>
</dbReference>
<dbReference type="GO" id="GO:0004252">
    <property type="term" value="F:serine-type endopeptidase activity"/>
    <property type="evidence" value="ECO:0007669"/>
    <property type="project" value="UniProtKB-UniRule"/>
</dbReference>
<dbReference type="InterPro" id="IPR050131">
    <property type="entry name" value="Peptidase_S8_subtilisin-like"/>
</dbReference>
<keyword evidence="13" id="KW-1185">Reference proteome</keyword>
<evidence type="ECO:0000256" key="5">
    <source>
        <dbReference type="ARBA" id="ARBA00022825"/>
    </source>
</evidence>
<dbReference type="Pfam" id="PF06280">
    <property type="entry name" value="fn3_5"/>
    <property type="match status" value="1"/>
</dbReference>
<evidence type="ECO:0000256" key="2">
    <source>
        <dbReference type="ARBA" id="ARBA00022670"/>
    </source>
</evidence>
<dbReference type="InterPro" id="IPR036852">
    <property type="entry name" value="Peptidase_S8/S53_dom_sf"/>
</dbReference>
<dbReference type="PANTHER" id="PTHR43806">
    <property type="entry name" value="PEPTIDASE S8"/>
    <property type="match status" value="1"/>
</dbReference>
<sequence>MVRPLLSALVWLAAVSSTLAATDQPPTWNGGKTIANTFIIEGKSIQEVEALAKTIQEAGGEVLNKFDSPFFFGLSVRSSPNDIDIKALAAGFNVWPDAEIGREIGEESEGHAEQDQQRDSPGEHESRATKNTLWRLVMTQVDKMHAAGFKGEGIKVAIVDTGVDYTHEALGGCFGPGCKVAFGDNFADDGEKGDPKDCHGHGTAVAGMVGGYSEAANYIGAAPNATLMAYRVLNCNHTGTYDSIMDGWLRAEKDGAHIIVSSTGKEDNWAQSPLSITMARIAASGVVCFNSAGNSVRKGPFNIVSPGTGRGVVSVSTFSERFIGDDYASIGPSWDLDIKPSLGAPGLLVPALMMGNKYTTLSGTSHAAPFAAGIGALVADALATSRGSNGSLKIDADMIRSRLMSTAKPQKGFKAKGLISVIQQGGGLIDAWDAAHTTTLVEPPSLPFNDTEHRVPSLSLKITNKAESEVTYQLSSLRAPTINTVAENTLISPDPMVLEHVYNAPADIKISQDSLTLGPGLSATVQVTAADPSGLNQARIPVWSGWIVVNGTDGSNLTVPFLGVAGSLRTLNTLYDAFPELKIAGPKPDDDPVRAGTTKFLFENPPQGQRPGLSGSIAQQDAGKKVSSILVGTYLPFGSPQLRFDIIPLDICSPSPASKNGAGTGSVLSENCVPSGNLTEYGGVKSIGQPRYSPVNYVRRHTEFKDVDVSWDGSFKPGQNATAGEIRYAPPGRYQLAVHVLVHFGDAANPSDWQTFTTKEFSIAYEHNIASKAAPSP</sequence>
<evidence type="ECO:0000256" key="4">
    <source>
        <dbReference type="ARBA" id="ARBA00022801"/>
    </source>
</evidence>
<keyword evidence="4 6" id="KW-0378">Hydrolase</keyword>
<protein>
    <submittedName>
        <fullName evidence="12">Uncharacterized protein</fullName>
    </submittedName>
</protein>
<keyword evidence="2 6" id="KW-0645">Protease</keyword>
<dbReference type="InterPro" id="IPR000209">
    <property type="entry name" value="Peptidase_S8/S53_dom"/>
</dbReference>
<evidence type="ECO:0000259" key="11">
    <source>
        <dbReference type="Pfam" id="PF06280"/>
    </source>
</evidence>
<feature type="active site" description="Charge relay system" evidence="6">
    <location>
        <position position="365"/>
    </location>
</feature>
<evidence type="ECO:0000256" key="6">
    <source>
        <dbReference type="PROSITE-ProRule" id="PRU01240"/>
    </source>
</evidence>
<evidence type="ECO:0000256" key="1">
    <source>
        <dbReference type="ARBA" id="ARBA00011073"/>
    </source>
</evidence>
<dbReference type="GO" id="GO:0006508">
    <property type="term" value="P:proteolysis"/>
    <property type="evidence" value="ECO:0007669"/>
    <property type="project" value="UniProtKB-KW"/>
</dbReference>
<dbReference type="InterPro" id="IPR010435">
    <property type="entry name" value="C5a/SBT2-like_Fn3"/>
</dbReference>
<proteinExistence type="inferred from homology"/>
<name>A0AAW0RLA9_9HYPO</name>
<dbReference type="CDD" id="cd07489">
    <property type="entry name" value="Peptidases_S8_5"/>
    <property type="match status" value="1"/>
</dbReference>
<comment type="similarity">
    <text evidence="1 6 7">Belongs to the peptidase S8 family.</text>
</comment>
<feature type="domain" description="C5a peptidase/Subtilisin-like protease SBT2-like Fn3-like" evidence="11">
    <location>
        <begin position="448"/>
        <end position="562"/>
    </location>
</feature>
<dbReference type="InterPro" id="IPR023828">
    <property type="entry name" value="Peptidase_S8_Ser-AS"/>
</dbReference>
<feature type="active site" description="Charge relay system" evidence="6">
    <location>
        <position position="201"/>
    </location>
</feature>
<dbReference type="SUPFAM" id="SSF52743">
    <property type="entry name" value="Subtilisin-like"/>
    <property type="match status" value="1"/>
</dbReference>
<accession>A0AAW0RLA9</accession>
<feature type="region of interest" description="Disordered" evidence="8">
    <location>
        <begin position="106"/>
        <end position="131"/>
    </location>
</feature>
<dbReference type="Gene3D" id="3.40.50.200">
    <property type="entry name" value="Peptidase S8/S53 domain"/>
    <property type="match status" value="1"/>
</dbReference>
<dbReference type="GO" id="GO:0016020">
    <property type="term" value="C:membrane"/>
    <property type="evidence" value="ECO:0007669"/>
    <property type="project" value="InterPro"/>
</dbReference>
<evidence type="ECO:0000313" key="12">
    <source>
        <dbReference type="EMBL" id="KAK8142865.1"/>
    </source>
</evidence>
<evidence type="ECO:0000256" key="3">
    <source>
        <dbReference type="ARBA" id="ARBA00022729"/>
    </source>
</evidence>
<dbReference type="PANTHER" id="PTHR43806:SF66">
    <property type="entry name" value="SERIN ENDOPEPTIDASE"/>
    <property type="match status" value="1"/>
</dbReference>
<feature type="chain" id="PRO_5043351177" evidence="9">
    <location>
        <begin position="21"/>
        <end position="777"/>
    </location>
</feature>
<dbReference type="Pfam" id="PF00082">
    <property type="entry name" value="Peptidase_S8"/>
    <property type="match status" value="1"/>
</dbReference>
<feature type="signal peptide" evidence="9">
    <location>
        <begin position="1"/>
        <end position="20"/>
    </location>
</feature>
<keyword evidence="3 9" id="KW-0732">Signal</keyword>
<dbReference type="InterPro" id="IPR015500">
    <property type="entry name" value="Peptidase_S8_subtilisin-rel"/>
</dbReference>
<comment type="caution">
    <text evidence="12">The sequence shown here is derived from an EMBL/GenBank/DDBJ whole genome shotgun (WGS) entry which is preliminary data.</text>
</comment>
<feature type="active site" description="Charge relay system" evidence="6">
    <location>
        <position position="160"/>
    </location>
</feature>
<dbReference type="PROSITE" id="PS00137">
    <property type="entry name" value="SUBTILASE_HIS"/>
    <property type="match status" value="1"/>
</dbReference>
<dbReference type="Proteomes" id="UP001397290">
    <property type="component" value="Unassembled WGS sequence"/>
</dbReference>
<feature type="domain" description="Peptidase S8/S53" evidence="10">
    <location>
        <begin position="151"/>
        <end position="409"/>
    </location>
</feature>
<dbReference type="InterPro" id="IPR023827">
    <property type="entry name" value="Peptidase_S8_Asp-AS"/>
</dbReference>
<dbReference type="AlphaFoldDB" id="A0AAW0RLA9"/>
<gene>
    <name evidence="12" type="ORF">G3M48_008068</name>
</gene>
<dbReference type="EMBL" id="JAAHCF010000595">
    <property type="protein sequence ID" value="KAK8142865.1"/>
    <property type="molecule type" value="Genomic_DNA"/>
</dbReference>
<dbReference type="PROSITE" id="PS51892">
    <property type="entry name" value="SUBTILASE"/>
    <property type="match status" value="1"/>
</dbReference>
<evidence type="ECO:0000256" key="9">
    <source>
        <dbReference type="SAM" id="SignalP"/>
    </source>
</evidence>
<dbReference type="InterPro" id="IPR034187">
    <property type="entry name" value="Peptidases_S8_5"/>
</dbReference>
<feature type="compositionally biased region" description="Basic and acidic residues" evidence="8">
    <location>
        <begin position="106"/>
        <end position="128"/>
    </location>
</feature>
<evidence type="ECO:0000259" key="10">
    <source>
        <dbReference type="Pfam" id="PF00082"/>
    </source>
</evidence>
<keyword evidence="5 6" id="KW-0720">Serine protease</keyword>
<reference evidence="12 13" key="1">
    <citation type="submission" date="2020-02" db="EMBL/GenBank/DDBJ databases">
        <title>Comparative genomics of the hypocrealean fungal genus Beauvera.</title>
        <authorList>
            <person name="Showalter D.N."/>
            <person name="Bushley K.E."/>
            <person name="Rehner S.A."/>
        </authorList>
    </citation>
    <scope>NUCLEOTIDE SEQUENCE [LARGE SCALE GENOMIC DNA]</scope>
    <source>
        <strain evidence="12 13">ARSEF4384</strain>
    </source>
</reference>
<evidence type="ECO:0000256" key="7">
    <source>
        <dbReference type="RuleBase" id="RU003355"/>
    </source>
</evidence>
<evidence type="ECO:0000256" key="8">
    <source>
        <dbReference type="SAM" id="MobiDB-lite"/>
    </source>
</evidence>
<dbReference type="PRINTS" id="PR00723">
    <property type="entry name" value="SUBTILISIN"/>
</dbReference>
<dbReference type="PROSITE" id="PS00136">
    <property type="entry name" value="SUBTILASE_ASP"/>
    <property type="match status" value="1"/>
</dbReference>
<organism evidence="12 13">
    <name type="scientific">Beauveria asiatica</name>
    <dbReference type="NCBI Taxonomy" id="1069075"/>
    <lineage>
        <taxon>Eukaryota</taxon>
        <taxon>Fungi</taxon>
        <taxon>Dikarya</taxon>
        <taxon>Ascomycota</taxon>
        <taxon>Pezizomycotina</taxon>
        <taxon>Sordariomycetes</taxon>
        <taxon>Hypocreomycetidae</taxon>
        <taxon>Hypocreales</taxon>
        <taxon>Cordycipitaceae</taxon>
        <taxon>Beauveria</taxon>
    </lineage>
</organism>